<dbReference type="CDD" id="cd00082">
    <property type="entry name" value="HisKA"/>
    <property type="match status" value="1"/>
</dbReference>
<dbReference type="InterPro" id="IPR000014">
    <property type="entry name" value="PAS"/>
</dbReference>
<dbReference type="InterPro" id="IPR035965">
    <property type="entry name" value="PAS-like_dom_sf"/>
</dbReference>
<evidence type="ECO:0000256" key="4">
    <source>
        <dbReference type="ARBA" id="ARBA00022679"/>
    </source>
</evidence>
<dbReference type="Gene3D" id="3.30.565.10">
    <property type="entry name" value="Histidine kinase-like ATPase, C-terminal domain"/>
    <property type="match status" value="1"/>
</dbReference>
<dbReference type="PROSITE" id="PS50112">
    <property type="entry name" value="PAS"/>
    <property type="match status" value="1"/>
</dbReference>
<dbReference type="Proteomes" id="UP000593846">
    <property type="component" value="Chromosome"/>
</dbReference>
<dbReference type="SUPFAM" id="SSF55785">
    <property type="entry name" value="PYP-like sensor domain (PAS domain)"/>
    <property type="match status" value="1"/>
</dbReference>
<dbReference type="PANTHER" id="PTHR43711">
    <property type="entry name" value="TWO-COMPONENT HISTIDINE KINASE"/>
    <property type="match status" value="1"/>
</dbReference>
<accession>A0A7S6RF90</accession>
<dbReference type="InterPro" id="IPR003594">
    <property type="entry name" value="HATPase_dom"/>
</dbReference>
<evidence type="ECO:0000256" key="1">
    <source>
        <dbReference type="ARBA" id="ARBA00000085"/>
    </source>
</evidence>
<dbReference type="GO" id="GO:0000155">
    <property type="term" value="F:phosphorelay sensor kinase activity"/>
    <property type="evidence" value="ECO:0007669"/>
    <property type="project" value="InterPro"/>
</dbReference>
<dbReference type="SUPFAM" id="SSF55874">
    <property type="entry name" value="ATPase domain of HSP90 chaperone/DNA topoisomerase II/histidine kinase"/>
    <property type="match status" value="1"/>
</dbReference>
<evidence type="ECO:0000259" key="11">
    <source>
        <dbReference type="PROSITE" id="PS50112"/>
    </source>
</evidence>
<dbReference type="InterPro" id="IPR036890">
    <property type="entry name" value="HATPase_C_sf"/>
</dbReference>
<keyword evidence="4" id="KW-0808">Transferase</keyword>
<keyword evidence="9" id="KW-0812">Transmembrane</keyword>
<keyword evidence="9" id="KW-1133">Transmembrane helix</keyword>
<dbReference type="Gene3D" id="1.10.287.130">
    <property type="match status" value="1"/>
</dbReference>
<evidence type="ECO:0000256" key="6">
    <source>
        <dbReference type="ARBA" id="ARBA00022777"/>
    </source>
</evidence>
<evidence type="ECO:0000256" key="5">
    <source>
        <dbReference type="ARBA" id="ARBA00022741"/>
    </source>
</evidence>
<sequence>MYKIFKSSKYFHPLLWVLVLLIAGVVTDKPTLALSPSLNSSSAALLRNQETEYILNNITVDSLDTRLKLTNTDVVKTQERFIDPRLSISRRIYGLLGFSNRKAFDFLPGHPLIQELFYLVIIALVFFLALTWWGHLNYQRHQRRKIASEPGELAMIVKNSSDFIGIINLNYQLIFLNHSGKNLIGFSGENSLTKENLRDYIHPDDRYLFAAKILPTVLKIGDWEGEIRLRHLQTGAVIYTSAYFFLIPEEKTQQPTAIASVIRDITPLKQAQKNIIQTLAQEKAISEMRSHLLTIAAHEIRTPLAIISSSTGILQNFGDRLNTQKTQAHLQTIQQTVQRVTQLLDELMLINRAEAQNMEFQAESGDIIAFCRRLTEEIQTTTSKHRIDFSCSLDQQMSDDFFIVEFDQKLLRHILTNLLTNAIKYSLEHHLVKFSLTQGKQKLIFKISDSGIGIPDADQAKLFTSFHRGSNVGKIAGTGLGLSIVKKCVDLHQGTISVDSQVGKGTTFTVSIPAVFRST</sequence>
<feature type="transmembrane region" description="Helical" evidence="9">
    <location>
        <begin position="116"/>
        <end position="136"/>
    </location>
</feature>
<dbReference type="InterPro" id="IPR013655">
    <property type="entry name" value="PAS_fold_3"/>
</dbReference>
<keyword evidence="8" id="KW-0902">Two-component regulatory system</keyword>
<dbReference type="PRINTS" id="PR00344">
    <property type="entry name" value="BCTRLSENSOR"/>
</dbReference>
<feature type="domain" description="Histidine kinase" evidence="10">
    <location>
        <begin position="295"/>
        <end position="516"/>
    </location>
</feature>
<dbReference type="SUPFAM" id="SSF47384">
    <property type="entry name" value="Homodimeric domain of signal transducing histidine kinase"/>
    <property type="match status" value="1"/>
</dbReference>
<dbReference type="InterPro" id="IPR004358">
    <property type="entry name" value="Sig_transdc_His_kin-like_C"/>
</dbReference>
<dbReference type="CDD" id="cd00075">
    <property type="entry name" value="HATPase"/>
    <property type="match status" value="1"/>
</dbReference>
<dbReference type="InterPro" id="IPR005467">
    <property type="entry name" value="His_kinase_dom"/>
</dbReference>
<proteinExistence type="predicted"/>
<evidence type="ECO:0000256" key="9">
    <source>
        <dbReference type="SAM" id="Phobius"/>
    </source>
</evidence>
<dbReference type="PANTHER" id="PTHR43711:SF26">
    <property type="entry name" value="SENSOR HISTIDINE KINASE RCSC"/>
    <property type="match status" value="1"/>
</dbReference>
<dbReference type="InterPro" id="IPR036097">
    <property type="entry name" value="HisK_dim/P_sf"/>
</dbReference>
<dbReference type="SMART" id="SM00387">
    <property type="entry name" value="HATPase_c"/>
    <property type="match status" value="1"/>
</dbReference>
<keyword evidence="7" id="KW-0067">ATP-binding</keyword>
<dbReference type="InterPro" id="IPR003661">
    <property type="entry name" value="HisK_dim/P_dom"/>
</dbReference>
<evidence type="ECO:0000313" key="12">
    <source>
        <dbReference type="EMBL" id="QOV23705.1"/>
    </source>
</evidence>
<dbReference type="Pfam" id="PF00512">
    <property type="entry name" value="HisKA"/>
    <property type="match status" value="1"/>
</dbReference>
<dbReference type="FunFam" id="3.30.565.10:FF:000037">
    <property type="entry name" value="Hybrid sensor histidine kinase/response regulator"/>
    <property type="match status" value="1"/>
</dbReference>
<evidence type="ECO:0000256" key="7">
    <source>
        <dbReference type="ARBA" id="ARBA00022840"/>
    </source>
</evidence>
<keyword evidence="3" id="KW-0597">Phosphoprotein</keyword>
<dbReference type="PROSITE" id="PS50109">
    <property type="entry name" value="HIS_KIN"/>
    <property type="match status" value="1"/>
</dbReference>
<keyword evidence="13" id="KW-1185">Reference proteome</keyword>
<protein>
    <recommendedName>
        <fullName evidence="2">histidine kinase</fullName>
        <ecNumber evidence="2">2.7.13.3</ecNumber>
    </recommendedName>
</protein>
<evidence type="ECO:0000256" key="8">
    <source>
        <dbReference type="ARBA" id="ARBA00023012"/>
    </source>
</evidence>
<evidence type="ECO:0000259" key="10">
    <source>
        <dbReference type="PROSITE" id="PS50109"/>
    </source>
</evidence>
<dbReference type="Pfam" id="PF08447">
    <property type="entry name" value="PAS_3"/>
    <property type="match status" value="1"/>
</dbReference>
<dbReference type="EMBL" id="CP063311">
    <property type="protein sequence ID" value="QOV23705.1"/>
    <property type="molecule type" value="Genomic_DNA"/>
</dbReference>
<gene>
    <name evidence="12" type="ORF">IM676_05285</name>
</gene>
<evidence type="ECO:0000256" key="2">
    <source>
        <dbReference type="ARBA" id="ARBA00012438"/>
    </source>
</evidence>
<dbReference type="NCBIfam" id="TIGR00229">
    <property type="entry name" value="sensory_box"/>
    <property type="match status" value="1"/>
</dbReference>
<dbReference type="Pfam" id="PF02518">
    <property type="entry name" value="HATPase_c"/>
    <property type="match status" value="1"/>
</dbReference>
<keyword evidence="5" id="KW-0547">Nucleotide-binding</keyword>
<evidence type="ECO:0000256" key="3">
    <source>
        <dbReference type="ARBA" id="ARBA00022553"/>
    </source>
</evidence>
<name>A0A7S6RF90_9CYAN</name>
<dbReference type="EC" id="2.7.13.3" evidence="2"/>
<reference evidence="13" key="1">
    <citation type="submission" date="2020-10" db="EMBL/GenBank/DDBJ databases">
        <title>Genome-based taxonomic classification of the species Anabaenopsis elenkinii.</title>
        <authorList>
            <person name="Delbaje E."/>
            <person name="Andreote A.P.D."/>
            <person name="Pellegrinetti T.A."/>
            <person name="Cruz R.B."/>
            <person name="Branco L.H.Z."/>
            <person name="Fiore M.F."/>
        </authorList>
    </citation>
    <scope>NUCLEOTIDE SEQUENCE [LARGE SCALE GENOMIC DNA]</scope>
    <source>
        <strain evidence="13">CCIBt3563</strain>
    </source>
</reference>
<dbReference type="SMART" id="SM00091">
    <property type="entry name" value="PAS"/>
    <property type="match status" value="1"/>
</dbReference>
<comment type="catalytic activity">
    <reaction evidence="1">
        <text>ATP + protein L-histidine = ADP + protein N-phospho-L-histidine.</text>
        <dbReference type="EC" id="2.7.13.3"/>
    </reaction>
</comment>
<dbReference type="GO" id="GO:0005524">
    <property type="term" value="F:ATP binding"/>
    <property type="evidence" value="ECO:0007669"/>
    <property type="project" value="UniProtKB-KW"/>
</dbReference>
<dbReference type="AlphaFoldDB" id="A0A7S6RF90"/>
<dbReference type="InterPro" id="IPR050736">
    <property type="entry name" value="Sensor_HK_Regulatory"/>
</dbReference>
<keyword evidence="6 12" id="KW-0418">Kinase</keyword>
<dbReference type="SMART" id="SM00388">
    <property type="entry name" value="HisKA"/>
    <property type="match status" value="1"/>
</dbReference>
<keyword evidence="9" id="KW-0472">Membrane</keyword>
<dbReference type="CDD" id="cd00130">
    <property type="entry name" value="PAS"/>
    <property type="match status" value="1"/>
</dbReference>
<dbReference type="KEGG" id="aee:IM676_05285"/>
<organism evidence="12 13">
    <name type="scientific">Anabaenopsis elenkinii CCIBt3563</name>
    <dbReference type="NCBI Taxonomy" id="2779889"/>
    <lineage>
        <taxon>Bacteria</taxon>
        <taxon>Bacillati</taxon>
        <taxon>Cyanobacteriota</taxon>
        <taxon>Cyanophyceae</taxon>
        <taxon>Nostocales</taxon>
        <taxon>Nodulariaceae</taxon>
        <taxon>Anabaenopsis</taxon>
    </lineage>
</organism>
<feature type="domain" description="PAS" evidence="11">
    <location>
        <begin position="149"/>
        <end position="221"/>
    </location>
</feature>
<dbReference type="Gene3D" id="3.30.450.20">
    <property type="entry name" value="PAS domain"/>
    <property type="match status" value="1"/>
</dbReference>
<evidence type="ECO:0000313" key="13">
    <source>
        <dbReference type="Proteomes" id="UP000593846"/>
    </source>
</evidence>